<name>A0AA37HV01_SEGBR</name>
<dbReference type="InterPro" id="IPR000794">
    <property type="entry name" value="Beta-ketoacyl_synthase"/>
</dbReference>
<organism evidence="5 6">
    <name type="scientific">Segatella bryantii</name>
    <name type="common">Prevotella bryantii</name>
    <dbReference type="NCBI Taxonomy" id="77095"/>
    <lineage>
        <taxon>Bacteria</taxon>
        <taxon>Pseudomonadati</taxon>
        <taxon>Bacteroidota</taxon>
        <taxon>Bacteroidia</taxon>
        <taxon>Bacteroidales</taxon>
        <taxon>Prevotellaceae</taxon>
        <taxon>Segatella</taxon>
    </lineage>
</organism>
<dbReference type="PANTHER" id="PTHR11712">
    <property type="entry name" value="POLYKETIDE SYNTHASE-RELATED"/>
    <property type="match status" value="1"/>
</dbReference>
<reference evidence="5" key="1">
    <citation type="submission" date="2021-08" db="EMBL/GenBank/DDBJ databases">
        <title>Prevotella lacticifex sp. nov., isolated from rumen of cow.</title>
        <authorList>
            <person name="Shinkai T."/>
            <person name="Ikeyama N."/>
            <person name="Kumagai M."/>
            <person name="Ohmori H."/>
            <person name="Sakamoto M."/>
            <person name="Ohkuma M."/>
            <person name="Mitsumori M."/>
        </authorList>
    </citation>
    <scope>NUCLEOTIDE SEQUENCE</scope>
    <source>
        <strain evidence="5">DSM 11371</strain>
    </source>
</reference>
<evidence type="ECO:0000256" key="2">
    <source>
        <dbReference type="ARBA" id="ARBA00022679"/>
    </source>
</evidence>
<sequence>MMIEIIADNIISPLGISSKENYENVKAGVTGLQKYEHKFNLDFAFTASLMPEKFWEDSSSFLGLSRFEKMAVRSVQGAIREIPDGTDFDITSSRTLFILSSTKGNIELLPDVERVSLVNSAHVIAQKLGITSTPQVVCNACISGVHALLVAKRFIACDAYDYVIVCGCDVQSSFTISGFQSLKALSASPCRPFDIDRNGLNLGEAAATVILHKADWHPDHWYLASGVVRNDAYHQTAPSPKATGLAMAIHRTMEDYPAEILACVNTHGTSTLFNDEMEAVALSHEGLADIPANSLKAYYGHTMGATGVLDIIITRMAVDDHTVLATKGFDELGVSRRVNIVTQNTTTDKQAFLKTIAGFGGCNAAILVAKGAVIKPESSSVKRSFTVKHRLSIRNQHIELDGQDYTIALEDANEPLSEMGISFLKQVYKSEIGNYPRFYKMDNLSKLGFVASELLLHAVRKDSSVEVTSASSFAGQSGEDTAILLYSKYGSISTDQSYALSMQDIPSPHLFTYTLPNMVTGEIAIRQGYHGETSFCLLHDNQDVTALLREAQSMLSSDAPITKAIVGSIDYLSDNNFEAQLCFIDSICD</sequence>
<comment type="similarity">
    <text evidence="1 3">Belongs to the thiolase-like superfamily. Beta-ketoacyl-ACP synthases family.</text>
</comment>
<feature type="domain" description="Ketosynthase family 3 (KS3)" evidence="4">
    <location>
        <begin position="1"/>
        <end position="370"/>
    </location>
</feature>
<keyword evidence="2 3" id="KW-0808">Transferase</keyword>
<dbReference type="RefSeq" id="WP_006281085.1">
    <property type="nucleotide sequence ID" value="NZ_BPTR01000001.1"/>
</dbReference>
<dbReference type="PROSITE" id="PS52004">
    <property type="entry name" value="KS3_2"/>
    <property type="match status" value="1"/>
</dbReference>
<protein>
    <recommendedName>
        <fullName evidence="4">Ketosynthase family 3 (KS3) domain-containing protein</fullName>
    </recommendedName>
</protein>
<dbReference type="GO" id="GO:0004315">
    <property type="term" value="F:3-oxoacyl-[acyl-carrier-protein] synthase activity"/>
    <property type="evidence" value="ECO:0007669"/>
    <property type="project" value="TreeGrafter"/>
</dbReference>
<evidence type="ECO:0000256" key="1">
    <source>
        <dbReference type="ARBA" id="ARBA00008467"/>
    </source>
</evidence>
<dbReference type="InterPro" id="IPR020841">
    <property type="entry name" value="PKS_Beta-ketoAc_synthase_dom"/>
</dbReference>
<dbReference type="Pfam" id="PF02801">
    <property type="entry name" value="Ketoacyl-synt_C"/>
    <property type="match status" value="1"/>
</dbReference>
<dbReference type="SUPFAM" id="SSF53901">
    <property type="entry name" value="Thiolase-like"/>
    <property type="match status" value="1"/>
</dbReference>
<dbReference type="Gene3D" id="3.40.47.10">
    <property type="match status" value="1"/>
</dbReference>
<dbReference type="InterPro" id="IPR014030">
    <property type="entry name" value="Ketoacyl_synth_N"/>
</dbReference>
<dbReference type="EMBL" id="BPTR01000001">
    <property type="protein sequence ID" value="GJG26802.1"/>
    <property type="molecule type" value="Genomic_DNA"/>
</dbReference>
<evidence type="ECO:0000313" key="6">
    <source>
        <dbReference type="Proteomes" id="UP000887043"/>
    </source>
</evidence>
<accession>A0AA37HV01</accession>
<dbReference type="Proteomes" id="UP000887043">
    <property type="component" value="Unassembled WGS sequence"/>
</dbReference>
<proteinExistence type="inferred from homology"/>
<evidence type="ECO:0000256" key="3">
    <source>
        <dbReference type="RuleBase" id="RU003694"/>
    </source>
</evidence>
<gene>
    <name evidence="5" type="ORF">PRRU23_05020</name>
</gene>
<dbReference type="PANTHER" id="PTHR11712:SF320">
    <property type="entry name" value="BETA-KETOACYL SYNTHASE"/>
    <property type="match status" value="1"/>
</dbReference>
<dbReference type="AlphaFoldDB" id="A0AA37HV01"/>
<dbReference type="InterPro" id="IPR014031">
    <property type="entry name" value="Ketoacyl_synth_C"/>
</dbReference>
<dbReference type="GO" id="GO:0005829">
    <property type="term" value="C:cytosol"/>
    <property type="evidence" value="ECO:0007669"/>
    <property type="project" value="TreeGrafter"/>
</dbReference>
<dbReference type="GO" id="GO:0006633">
    <property type="term" value="P:fatty acid biosynthetic process"/>
    <property type="evidence" value="ECO:0007669"/>
    <property type="project" value="TreeGrafter"/>
</dbReference>
<dbReference type="InterPro" id="IPR016039">
    <property type="entry name" value="Thiolase-like"/>
</dbReference>
<comment type="caution">
    <text evidence="5">The sequence shown here is derived from an EMBL/GenBank/DDBJ whole genome shotgun (WGS) entry which is preliminary data.</text>
</comment>
<evidence type="ECO:0000259" key="4">
    <source>
        <dbReference type="PROSITE" id="PS52004"/>
    </source>
</evidence>
<dbReference type="Pfam" id="PF00109">
    <property type="entry name" value="ketoacyl-synt"/>
    <property type="match status" value="1"/>
</dbReference>
<evidence type="ECO:0000313" key="5">
    <source>
        <dbReference type="EMBL" id="GJG26802.1"/>
    </source>
</evidence>